<dbReference type="EMBL" id="JBJKBG010000006">
    <property type="protein sequence ID" value="KAL3736982.1"/>
    <property type="molecule type" value="Genomic_DNA"/>
</dbReference>
<gene>
    <name evidence="5" type="ORF">ACJRO7_025847</name>
</gene>
<dbReference type="AlphaFoldDB" id="A0ABD3KCA7"/>
<comment type="caution">
    <text evidence="5">The sequence shown here is derived from an EMBL/GenBank/DDBJ whole genome shotgun (WGS) entry which is preliminary data.</text>
</comment>
<comment type="similarity">
    <text evidence="1">Belongs to the ARG7 family.</text>
</comment>
<dbReference type="Pfam" id="PF02519">
    <property type="entry name" value="Auxin_inducible"/>
    <property type="match status" value="1"/>
</dbReference>
<evidence type="ECO:0000256" key="3">
    <source>
        <dbReference type="ARBA" id="ARBA00022604"/>
    </source>
</evidence>
<dbReference type="PANTHER" id="PTHR31374:SF139">
    <property type="entry name" value="OS02G0143300 PROTEIN"/>
    <property type="match status" value="1"/>
</dbReference>
<dbReference type="Proteomes" id="UP001634007">
    <property type="component" value="Unassembled WGS sequence"/>
</dbReference>
<reference evidence="5 6" key="1">
    <citation type="submission" date="2024-11" db="EMBL/GenBank/DDBJ databases">
        <title>Chromosome-level genome assembly of Eucalyptus globulus Labill. provides insights into its genome evolution.</title>
        <authorList>
            <person name="Li X."/>
        </authorList>
    </citation>
    <scope>NUCLEOTIDE SEQUENCE [LARGE SCALE GENOMIC DNA]</scope>
    <source>
        <strain evidence="5">CL2024</strain>
        <tissue evidence="5">Fresh tender leaves</tissue>
    </source>
</reference>
<feature type="compositionally biased region" description="Basic residues" evidence="4">
    <location>
        <begin position="22"/>
        <end position="35"/>
    </location>
</feature>
<feature type="region of interest" description="Disordered" evidence="4">
    <location>
        <begin position="1"/>
        <end position="41"/>
    </location>
</feature>
<evidence type="ECO:0000256" key="1">
    <source>
        <dbReference type="ARBA" id="ARBA00006974"/>
    </source>
</evidence>
<evidence type="ECO:0000256" key="4">
    <source>
        <dbReference type="SAM" id="MobiDB-lite"/>
    </source>
</evidence>
<accession>A0ABD3KCA7</accession>
<evidence type="ECO:0000256" key="2">
    <source>
        <dbReference type="ARBA" id="ARBA00022473"/>
    </source>
</evidence>
<keyword evidence="2" id="KW-0217">Developmental protein</keyword>
<keyword evidence="6" id="KW-1185">Reference proteome</keyword>
<evidence type="ECO:0000313" key="6">
    <source>
        <dbReference type="Proteomes" id="UP001634007"/>
    </source>
</evidence>
<keyword evidence="3" id="KW-0341">Growth regulation</keyword>
<dbReference type="InterPro" id="IPR003676">
    <property type="entry name" value="SAUR_fam"/>
</dbReference>
<organism evidence="5 6">
    <name type="scientific">Eucalyptus globulus</name>
    <name type="common">Tasmanian blue gum</name>
    <dbReference type="NCBI Taxonomy" id="34317"/>
    <lineage>
        <taxon>Eukaryota</taxon>
        <taxon>Viridiplantae</taxon>
        <taxon>Streptophyta</taxon>
        <taxon>Embryophyta</taxon>
        <taxon>Tracheophyta</taxon>
        <taxon>Spermatophyta</taxon>
        <taxon>Magnoliopsida</taxon>
        <taxon>eudicotyledons</taxon>
        <taxon>Gunneridae</taxon>
        <taxon>Pentapetalae</taxon>
        <taxon>rosids</taxon>
        <taxon>malvids</taxon>
        <taxon>Myrtales</taxon>
        <taxon>Myrtaceae</taxon>
        <taxon>Myrtoideae</taxon>
        <taxon>Eucalypteae</taxon>
        <taxon>Eucalyptus</taxon>
    </lineage>
</organism>
<dbReference type="PANTHER" id="PTHR31374">
    <property type="entry name" value="AUXIN-INDUCED PROTEIN-LIKE-RELATED"/>
    <property type="match status" value="1"/>
</dbReference>
<proteinExistence type="inferred from homology"/>
<name>A0ABD3KCA7_EUCGL</name>
<sequence>MNKHRVGGWPKNMLKQWLRSPPQHHRHQPPPHASRKPQGDNLTESLLAMEFWDDRRPPGRVPKGSLVVYVGPKLRRFVIPASYLSAPEFRTLMERVAEEVGFEQEGGLQIPCCEEEDFEEILSRCRASPQMMSKPKRNRSNRKT</sequence>
<evidence type="ECO:0000313" key="5">
    <source>
        <dbReference type="EMBL" id="KAL3736982.1"/>
    </source>
</evidence>
<protein>
    <submittedName>
        <fullName evidence="5">Uncharacterized protein</fullName>
    </submittedName>
</protein>